<dbReference type="InterPro" id="IPR023827">
    <property type="entry name" value="Peptidase_S8_Asp-AS"/>
</dbReference>
<dbReference type="EMBL" id="QSHM01000006">
    <property type="protein sequence ID" value="RHC13427.1"/>
    <property type="molecule type" value="Genomic_DNA"/>
</dbReference>
<dbReference type="PANTHER" id="PTHR43806:SF11">
    <property type="entry name" value="CEREVISIN-RELATED"/>
    <property type="match status" value="1"/>
</dbReference>
<keyword evidence="4 6" id="KW-0720">Serine protease</keyword>
<evidence type="ECO:0000256" key="1">
    <source>
        <dbReference type="ARBA" id="ARBA00011073"/>
    </source>
</evidence>
<evidence type="ECO:0000313" key="10">
    <source>
        <dbReference type="EMBL" id="RHC13427.1"/>
    </source>
</evidence>
<dbReference type="GO" id="GO:0004252">
    <property type="term" value="F:serine-type endopeptidase activity"/>
    <property type="evidence" value="ECO:0007669"/>
    <property type="project" value="UniProtKB-UniRule"/>
</dbReference>
<protein>
    <submittedName>
        <fullName evidence="10">Peptidase S8</fullName>
    </submittedName>
</protein>
<organism evidence="10 11">
    <name type="scientific">Lachnospira eligens</name>
    <dbReference type="NCBI Taxonomy" id="39485"/>
    <lineage>
        <taxon>Bacteria</taxon>
        <taxon>Bacillati</taxon>
        <taxon>Bacillota</taxon>
        <taxon>Clostridia</taxon>
        <taxon>Lachnospirales</taxon>
        <taxon>Lachnospiraceae</taxon>
        <taxon>Lachnospira</taxon>
    </lineage>
</organism>
<gene>
    <name evidence="10" type="ORF">DW858_07030</name>
</gene>
<name>A0A413YWL5_9FIRM</name>
<reference evidence="10 11" key="1">
    <citation type="submission" date="2018-08" db="EMBL/GenBank/DDBJ databases">
        <title>A genome reference for cultivated species of the human gut microbiota.</title>
        <authorList>
            <person name="Zou Y."/>
            <person name="Xue W."/>
            <person name="Luo G."/>
        </authorList>
    </citation>
    <scope>NUCLEOTIDE SEQUENCE [LARGE SCALE GENOMIC DNA]</scope>
    <source>
        <strain evidence="10 11">AM37-3BH</strain>
    </source>
</reference>
<feature type="active site" description="Charge relay system" evidence="5 6">
    <location>
        <position position="155"/>
    </location>
</feature>
<evidence type="ECO:0000256" key="3">
    <source>
        <dbReference type="ARBA" id="ARBA00022801"/>
    </source>
</evidence>
<keyword evidence="2 6" id="KW-0645">Protease</keyword>
<dbReference type="Pfam" id="PF18425">
    <property type="entry name" value="CspB_prodomain"/>
    <property type="match status" value="1"/>
</dbReference>
<evidence type="ECO:0000259" key="8">
    <source>
        <dbReference type="Pfam" id="PF00082"/>
    </source>
</evidence>
<comment type="similarity">
    <text evidence="1 6 7">Belongs to the peptidase S8 family.</text>
</comment>
<evidence type="ECO:0000256" key="7">
    <source>
        <dbReference type="RuleBase" id="RU003355"/>
    </source>
</evidence>
<dbReference type="InterPro" id="IPR000209">
    <property type="entry name" value="Peptidase_S8/S53_dom"/>
</dbReference>
<comment type="caution">
    <text evidence="10">The sequence shown here is derived from an EMBL/GenBank/DDBJ whole genome shotgun (WGS) entry which is preliminary data.</text>
</comment>
<feature type="active site" description="Charge relay system" evidence="5 6">
    <location>
        <position position="521"/>
    </location>
</feature>
<feature type="active site" description="Charge relay system" evidence="5 6">
    <location>
        <position position="214"/>
    </location>
</feature>
<evidence type="ECO:0000256" key="5">
    <source>
        <dbReference type="PIRSR" id="PIRSR615500-1"/>
    </source>
</evidence>
<dbReference type="PRINTS" id="PR00723">
    <property type="entry name" value="SUBTILISIN"/>
</dbReference>
<dbReference type="InterPro" id="IPR036852">
    <property type="entry name" value="Peptidase_S8/S53_dom_sf"/>
</dbReference>
<sequence>MHQLFSCYCGCRHRYYVNLTGELCVNPRIENLLQISADTSEDIRQQVPDMDAGFDDSDRTWEIIVKTAGSLDRIRSIYTNAEFTQLLCGYWIVRTTIYNIEALATEPEIIFIEKPKALYFELYAAKSEACVNVAKAEETQYGGVTGKGVLVAVIDSGIDIGNNEFLDNSGNTRIKALWDQTTGITYSDMEINSILEDYKNGAVKTLPARDETGHGNEVAVIACGRSGVASDADILIVKLGNSGGNAYIRTTQIMRGVDYCIRKAIEYSQPVVVNISYGGTYGNHEGGSIFEMFIDDCCSTYRCSICIGVGNEGEGRTHYSGQLISGNVLDAELAIGDYEPQISIQIWKRAMDNARIELIAPTGENLVISDRNAGVVHHNIKNMRVISKAYGPGPFYMGEEIYAAIVATSGYITSGIWNIRFIAANVLDGFFNMWLPPVSTLSSATGFLRPSPEYTFTIPGTSRRAICVGANGRAPGSAATFSGRGVNVKSGLMLYAKPDITAPGVNIRIPGNKEKTVTGTSFATPMVTGAAAMLMEWGIVKGNDQYMYGEKLKAYLINGATRVGNVWPDSARGWGELCVAASIPVK</sequence>
<proteinExistence type="inferred from homology"/>
<dbReference type="Proteomes" id="UP000285844">
    <property type="component" value="Unassembled WGS sequence"/>
</dbReference>
<dbReference type="InterPro" id="IPR023828">
    <property type="entry name" value="Peptidase_S8_Ser-AS"/>
</dbReference>
<evidence type="ECO:0000313" key="11">
    <source>
        <dbReference type="Proteomes" id="UP000285844"/>
    </source>
</evidence>
<dbReference type="PROSITE" id="PS51892">
    <property type="entry name" value="SUBTILASE"/>
    <property type="match status" value="1"/>
</dbReference>
<dbReference type="Gene3D" id="3.30.70.2980">
    <property type="match status" value="1"/>
</dbReference>
<dbReference type="InterPro" id="IPR050131">
    <property type="entry name" value="Peptidase_S8_subtilisin-like"/>
</dbReference>
<dbReference type="PROSITE" id="PS00136">
    <property type="entry name" value="SUBTILASE_ASP"/>
    <property type="match status" value="1"/>
</dbReference>
<dbReference type="GO" id="GO:0006508">
    <property type="term" value="P:proteolysis"/>
    <property type="evidence" value="ECO:0007669"/>
    <property type="project" value="UniProtKB-KW"/>
</dbReference>
<evidence type="ECO:0000259" key="9">
    <source>
        <dbReference type="Pfam" id="PF18425"/>
    </source>
</evidence>
<dbReference type="SUPFAM" id="SSF52743">
    <property type="entry name" value="Subtilisin-like"/>
    <property type="match status" value="1"/>
</dbReference>
<dbReference type="Gene3D" id="2.60.120.1290">
    <property type="match status" value="1"/>
</dbReference>
<dbReference type="PROSITE" id="PS00138">
    <property type="entry name" value="SUBTILASE_SER"/>
    <property type="match status" value="1"/>
</dbReference>
<accession>A0A413YWL5</accession>
<dbReference type="InterPro" id="IPR034045">
    <property type="entry name" value="Pep_S8_CspA-like"/>
</dbReference>
<keyword evidence="3 6" id="KW-0378">Hydrolase</keyword>
<evidence type="ECO:0000256" key="2">
    <source>
        <dbReference type="ARBA" id="ARBA00022670"/>
    </source>
</evidence>
<dbReference type="InterPro" id="IPR015500">
    <property type="entry name" value="Peptidase_S8_subtilisin-rel"/>
</dbReference>
<dbReference type="AlphaFoldDB" id="A0A413YWL5"/>
<evidence type="ECO:0000256" key="6">
    <source>
        <dbReference type="PROSITE-ProRule" id="PRU01240"/>
    </source>
</evidence>
<feature type="domain" description="Csp protease B prodomain" evidence="9">
    <location>
        <begin position="28"/>
        <end position="116"/>
    </location>
</feature>
<dbReference type="Gene3D" id="3.40.50.200">
    <property type="entry name" value="Peptidase S8/S53 domain"/>
    <property type="match status" value="1"/>
</dbReference>
<feature type="domain" description="Peptidase S8/S53" evidence="8">
    <location>
        <begin position="146"/>
        <end position="575"/>
    </location>
</feature>
<evidence type="ECO:0000256" key="4">
    <source>
        <dbReference type="ARBA" id="ARBA00022825"/>
    </source>
</evidence>
<dbReference type="CDD" id="cd07478">
    <property type="entry name" value="Peptidases_S8_CspA-like"/>
    <property type="match status" value="1"/>
</dbReference>
<dbReference type="PANTHER" id="PTHR43806">
    <property type="entry name" value="PEPTIDASE S8"/>
    <property type="match status" value="1"/>
</dbReference>
<dbReference type="InterPro" id="IPR041365">
    <property type="entry name" value="CspB_prodomain"/>
</dbReference>
<dbReference type="Pfam" id="PF00082">
    <property type="entry name" value="Peptidase_S8"/>
    <property type="match status" value="1"/>
</dbReference>